<dbReference type="InterPro" id="IPR005218">
    <property type="entry name" value="Diacylglycerol/lipid_kinase"/>
</dbReference>
<protein>
    <submittedName>
        <fullName evidence="7">Diacylglycerol kinase</fullName>
    </submittedName>
</protein>
<accession>H5SVC6</accession>
<dbReference type="SMART" id="SM00046">
    <property type="entry name" value="DAGKc"/>
    <property type="match status" value="1"/>
</dbReference>
<name>H5SVC6_ACEAU</name>
<evidence type="ECO:0000259" key="6">
    <source>
        <dbReference type="PROSITE" id="PS50146"/>
    </source>
</evidence>
<dbReference type="InterPro" id="IPR017438">
    <property type="entry name" value="ATP-NAD_kinase_N"/>
</dbReference>
<organism evidence="7">
    <name type="scientific">Acetithermum autotrophicum</name>
    <dbReference type="NCBI Taxonomy" id="1446466"/>
    <lineage>
        <taxon>Bacteria</taxon>
        <taxon>Candidatus Bipolaricaulota</taxon>
        <taxon>Candidatus Acetithermum</taxon>
    </lineage>
</organism>
<dbReference type="InterPro" id="IPR001206">
    <property type="entry name" value="Diacylglycerol_kinase_cat_dom"/>
</dbReference>
<dbReference type="EMBL" id="AP011803">
    <property type="protein sequence ID" value="BAL59555.1"/>
    <property type="molecule type" value="Genomic_DNA"/>
</dbReference>
<reference evidence="7" key="1">
    <citation type="journal article" date="2005" name="Environ. Microbiol.">
        <title>Genetic and functional properties of uncultivated thermophilic crenarchaeotes from a subsurface gold mine as revealed by analysis of genome fragments.</title>
        <authorList>
            <person name="Nunoura T."/>
            <person name="Hirayama H."/>
            <person name="Takami H."/>
            <person name="Oida H."/>
            <person name="Nishi S."/>
            <person name="Shimamura S."/>
            <person name="Suzuki Y."/>
            <person name="Inagaki F."/>
            <person name="Takai K."/>
            <person name="Nealson K.H."/>
            <person name="Horikoshi K."/>
        </authorList>
    </citation>
    <scope>NUCLEOTIDE SEQUENCE</scope>
</reference>
<dbReference type="AlphaFoldDB" id="H5SVC6"/>
<dbReference type="GO" id="GO:0008654">
    <property type="term" value="P:phospholipid biosynthetic process"/>
    <property type="evidence" value="ECO:0007669"/>
    <property type="project" value="InterPro"/>
</dbReference>
<dbReference type="Gene3D" id="2.60.200.40">
    <property type="match status" value="1"/>
</dbReference>
<keyword evidence="4" id="KW-0067">ATP-binding</keyword>
<feature type="domain" description="DAGKc" evidence="6">
    <location>
        <begin position="1"/>
        <end position="129"/>
    </location>
</feature>
<proteinExistence type="predicted"/>
<dbReference type="InterPro" id="IPR045540">
    <property type="entry name" value="YegS/DAGK_C"/>
</dbReference>
<keyword evidence="1" id="KW-0808">Transferase</keyword>
<dbReference type="PANTHER" id="PTHR12358">
    <property type="entry name" value="SPHINGOSINE KINASE"/>
    <property type="match status" value="1"/>
</dbReference>
<evidence type="ECO:0000256" key="1">
    <source>
        <dbReference type="ARBA" id="ARBA00022679"/>
    </source>
</evidence>
<dbReference type="GO" id="GO:0005524">
    <property type="term" value="F:ATP binding"/>
    <property type="evidence" value="ECO:0007669"/>
    <property type="project" value="UniProtKB-KW"/>
</dbReference>
<dbReference type="Pfam" id="PF00781">
    <property type="entry name" value="DAGK_cat"/>
    <property type="match status" value="1"/>
</dbReference>
<dbReference type="InterPro" id="IPR050187">
    <property type="entry name" value="Lipid_Phosphate_FormReg"/>
</dbReference>
<feature type="compositionally biased region" description="Polar residues" evidence="5">
    <location>
        <begin position="297"/>
        <end position="306"/>
    </location>
</feature>
<dbReference type="InterPro" id="IPR016064">
    <property type="entry name" value="NAD/diacylglycerol_kinase_sf"/>
</dbReference>
<evidence type="ECO:0000256" key="3">
    <source>
        <dbReference type="ARBA" id="ARBA00022777"/>
    </source>
</evidence>
<feature type="region of interest" description="Disordered" evidence="5">
    <location>
        <begin position="296"/>
        <end position="320"/>
    </location>
</feature>
<sequence>MSDECFVIVNLLAGRGRCRRLWPSIERALRSSRLPFRHVFTEAPGAAIEIARRAARDFSVVVAVGGDGTIHEVATGLMGTKAKLGIIPAGTGNDFVKMLGIPPKDPLRAIPILEDGQTKRVDVGRVGEHYFVNGFGVGLDGAIAWRVFRSWRWPALAPWIYLYAAIREALFFRSSELEIRAPDWRVLDTLLMVGASNGRYHGGDFLLVPHAEVDDGLFDVYMISDMAPWRRLREIPKTRRGEHISLPEVRIKRAPWVEILCGQPLPGHLDGEPTEFPAGKIRVELLPRALEVITRETLPQTSSGQASLDVHLRQPPAGEG</sequence>
<dbReference type="NCBIfam" id="TIGR00147">
    <property type="entry name" value="YegS/Rv2252/BmrU family lipid kinase"/>
    <property type="match status" value="1"/>
</dbReference>
<keyword evidence="2" id="KW-0547">Nucleotide-binding</keyword>
<dbReference type="Pfam" id="PF19279">
    <property type="entry name" value="YegS_C"/>
    <property type="match status" value="1"/>
</dbReference>
<gene>
    <name evidence="7" type="ORF">HGMM_OP4C191</name>
</gene>
<dbReference type="PANTHER" id="PTHR12358:SF54">
    <property type="entry name" value="SPHINGOSINE KINASE RELATED PROTEIN"/>
    <property type="match status" value="1"/>
</dbReference>
<dbReference type="GO" id="GO:0016301">
    <property type="term" value="F:kinase activity"/>
    <property type="evidence" value="ECO:0007669"/>
    <property type="project" value="UniProtKB-KW"/>
</dbReference>
<evidence type="ECO:0000256" key="5">
    <source>
        <dbReference type="SAM" id="MobiDB-lite"/>
    </source>
</evidence>
<dbReference type="PROSITE" id="PS50146">
    <property type="entry name" value="DAGK"/>
    <property type="match status" value="1"/>
</dbReference>
<evidence type="ECO:0000256" key="4">
    <source>
        <dbReference type="ARBA" id="ARBA00022840"/>
    </source>
</evidence>
<keyword evidence="3 7" id="KW-0418">Kinase</keyword>
<dbReference type="SUPFAM" id="SSF111331">
    <property type="entry name" value="NAD kinase/diacylglycerol kinase-like"/>
    <property type="match status" value="1"/>
</dbReference>
<evidence type="ECO:0000313" key="7">
    <source>
        <dbReference type="EMBL" id="BAL59555.1"/>
    </source>
</evidence>
<reference evidence="7" key="2">
    <citation type="journal article" date="2012" name="PLoS ONE">
        <title>A Deeply Branching Thermophilic Bacterium with an Ancient Acetyl-CoA Pathway Dominates a Subsurface Ecosystem.</title>
        <authorList>
            <person name="Takami H."/>
            <person name="Noguchi H."/>
            <person name="Takaki Y."/>
            <person name="Uchiyama I."/>
            <person name="Toyoda A."/>
            <person name="Nishi S."/>
            <person name="Chee G.-J."/>
            <person name="Arai W."/>
            <person name="Nunoura T."/>
            <person name="Itoh T."/>
            <person name="Hattori M."/>
            <person name="Takai K."/>
        </authorList>
    </citation>
    <scope>NUCLEOTIDE SEQUENCE</scope>
</reference>
<dbReference type="Gene3D" id="3.40.50.10330">
    <property type="entry name" value="Probable inorganic polyphosphate/atp-NAD kinase, domain 1"/>
    <property type="match status" value="1"/>
</dbReference>
<evidence type="ECO:0000256" key="2">
    <source>
        <dbReference type="ARBA" id="ARBA00022741"/>
    </source>
</evidence>